<evidence type="ECO:0000313" key="2">
    <source>
        <dbReference type="EMBL" id="QJA72970.1"/>
    </source>
</evidence>
<name>A0A6M3JSR6_9ZZZZ</name>
<sequence length="304" mass="34159">MKILITGGTGFLGSHLAEKLILLGHEVTTLDNQFTGCNTIKNANMRLGSITDLKIVDELVKDSDVVFHLAGILGTSETLDMIQKTNEVNINGTVNVLQACTKYSVHVIFSSKPNPPGFLNPYTITKMAAESYCMMYHQMYGLMVTIPRLMYLYGPRQRVFPEVNYRKYIPTFITQALKNKTIEVYGTGRQTIDPLYIDDAVNTMILIMLDITSNKPSLNGKIYDVGTGEGYSVRNIVNKIITLTNSRSKVHHSKMRKGEPDHSVVIADLNTLTETLFYTPSTSLMDGLKKTIPFYEEWLKNKLE</sequence>
<protein>
    <submittedName>
        <fullName evidence="2">Putative NADH dehydrogenase</fullName>
    </submittedName>
</protein>
<evidence type="ECO:0000259" key="1">
    <source>
        <dbReference type="Pfam" id="PF01370"/>
    </source>
</evidence>
<gene>
    <name evidence="2" type="ORF">MM415A02536_0005</name>
    <name evidence="3" type="ORF">MM415B03240_0007</name>
</gene>
<dbReference type="InterPro" id="IPR001509">
    <property type="entry name" value="Epimerase_deHydtase"/>
</dbReference>
<dbReference type="Pfam" id="PF01370">
    <property type="entry name" value="Epimerase"/>
    <property type="match status" value="1"/>
</dbReference>
<dbReference type="PANTHER" id="PTHR43245">
    <property type="entry name" value="BIFUNCTIONAL POLYMYXIN RESISTANCE PROTEIN ARNA"/>
    <property type="match status" value="1"/>
</dbReference>
<dbReference type="InterPro" id="IPR050177">
    <property type="entry name" value="Lipid_A_modif_metabolic_enz"/>
</dbReference>
<dbReference type="InterPro" id="IPR036291">
    <property type="entry name" value="NAD(P)-bd_dom_sf"/>
</dbReference>
<dbReference type="EMBL" id="MT143019">
    <property type="protein sequence ID" value="QJA91857.1"/>
    <property type="molecule type" value="Genomic_DNA"/>
</dbReference>
<proteinExistence type="predicted"/>
<dbReference type="AlphaFoldDB" id="A0A6M3JSR6"/>
<dbReference type="EMBL" id="MT141992">
    <property type="protein sequence ID" value="QJA72970.1"/>
    <property type="molecule type" value="Genomic_DNA"/>
</dbReference>
<reference evidence="2" key="1">
    <citation type="submission" date="2020-03" db="EMBL/GenBank/DDBJ databases">
        <title>The deep terrestrial virosphere.</title>
        <authorList>
            <person name="Holmfeldt K."/>
            <person name="Nilsson E."/>
            <person name="Simone D."/>
            <person name="Lopez-Fernandez M."/>
            <person name="Wu X."/>
            <person name="de Brujin I."/>
            <person name="Lundin D."/>
            <person name="Andersson A."/>
            <person name="Bertilsson S."/>
            <person name="Dopson M."/>
        </authorList>
    </citation>
    <scope>NUCLEOTIDE SEQUENCE</scope>
    <source>
        <strain evidence="2">MM415A02536</strain>
        <strain evidence="3">MM415B03240</strain>
    </source>
</reference>
<dbReference type="Gene3D" id="3.40.50.720">
    <property type="entry name" value="NAD(P)-binding Rossmann-like Domain"/>
    <property type="match status" value="1"/>
</dbReference>
<dbReference type="SUPFAM" id="SSF51735">
    <property type="entry name" value="NAD(P)-binding Rossmann-fold domains"/>
    <property type="match status" value="1"/>
</dbReference>
<accession>A0A6M3JSR6</accession>
<evidence type="ECO:0000313" key="3">
    <source>
        <dbReference type="EMBL" id="QJA91857.1"/>
    </source>
</evidence>
<organism evidence="2">
    <name type="scientific">viral metagenome</name>
    <dbReference type="NCBI Taxonomy" id="1070528"/>
    <lineage>
        <taxon>unclassified sequences</taxon>
        <taxon>metagenomes</taxon>
        <taxon>organismal metagenomes</taxon>
    </lineage>
</organism>
<dbReference type="PANTHER" id="PTHR43245:SF13">
    <property type="entry name" value="UDP-D-APIOSE_UDP-D-XYLOSE SYNTHASE 2"/>
    <property type="match status" value="1"/>
</dbReference>
<feature type="domain" description="NAD-dependent epimerase/dehydratase" evidence="1">
    <location>
        <begin position="3"/>
        <end position="226"/>
    </location>
</feature>